<feature type="transmembrane region" description="Helical" evidence="1">
    <location>
        <begin position="112"/>
        <end position="131"/>
    </location>
</feature>
<sequence>MYRAERRLSRSHPLFPPVFPNTPGRRRPARMEFWDYRTLPSLTKWCIFILSVFTIILANAGAITLSATTTAHRDPDGIIAATLIASSSVIAHTLQVISTPPRSREFPHVRKVLAALLVVAFIAHAVSIVYLRSTHDEFFDKLSKLVCFFHGVLAENITKIWSYLHQGWSRPWCFENVVVYLLLAI</sequence>
<evidence type="ECO:0000256" key="1">
    <source>
        <dbReference type="SAM" id="Phobius"/>
    </source>
</evidence>
<dbReference type="Proteomes" id="UP000759537">
    <property type="component" value="Unassembled WGS sequence"/>
</dbReference>
<dbReference type="AlphaFoldDB" id="A0A9P5TDN5"/>
<keyword evidence="1" id="KW-0812">Transmembrane</keyword>
<feature type="transmembrane region" description="Helical" evidence="1">
    <location>
        <begin position="45"/>
        <end position="65"/>
    </location>
</feature>
<name>A0A9P5TDN5_9AGAM</name>
<comment type="caution">
    <text evidence="2">The sequence shown here is derived from an EMBL/GenBank/DDBJ whole genome shotgun (WGS) entry which is preliminary data.</text>
</comment>
<keyword evidence="3" id="KW-1185">Reference proteome</keyword>
<organism evidence="2 3">
    <name type="scientific">Russula ochroleuca</name>
    <dbReference type="NCBI Taxonomy" id="152965"/>
    <lineage>
        <taxon>Eukaryota</taxon>
        <taxon>Fungi</taxon>
        <taxon>Dikarya</taxon>
        <taxon>Basidiomycota</taxon>
        <taxon>Agaricomycotina</taxon>
        <taxon>Agaricomycetes</taxon>
        <taxon>Russulales</taxon>
        <taxon>Russulaceae</taxon>
        <taxon>Russula</taxon>
    </lineage>
</organism>
<evidence type="ECO:0000313" key="2">
    <source>
        <dbReference type="EMBL" id="KAF8486905.1"/>
    </source>
</evidence>
<keyword evidence="1" id="KW-0472">Membrane</keyword>
<proteinExistence type="predicted"/>
<gene>
    <name evidence="2" type="ORF">DFH94DRAFT_6338</name>
</gene>
<protein>
    <submittedName>
        <fullName evidence="2">Uncharacterized protein</fullName>
    </submittedName>
</protein>
<keyword evidence="1" id="KW-1133">Transmembrane helix</keyword>
<feature type="transmembrane region" description="Helical" evidence="1">
    <location>
        <begin position="77"/>
        <end position="100"/>
    </location>
</feature>
<evidence type="ECO:0000313" key="3">
    <source>
        <dbReference type="Proteomes" id="UP000759537"/>
    </source>
</evidence>
<dbReference type="EMBL" id="WHVB01000001">
    <property type="protein sequence ID" value="KAF8486905.1"/>
    <property type="molecule type" value="Genomic_DNA"/>
</dbReference>
<accession>A0A9P5TDN5</accession>
<reference evidence="2" key="1">
    <citation type="submission" date="2019-10" db="EMBL/GenBank/DDBJ databases">
        <authorList>
            <consortium name="DOE Joint Genome Institute"/>
            <person name="Kuo A."/>
            <person name="Miyauchi S."/>
            <person name="Kiss E."/>
            <person name="Drula E."/>
            <person name="Kohler A."/>
            <person name="Sanchez-Garcia M."/>
            <person name="Andreopoulos B."/>
            <person name="Barry K.W."/>
            <person name="Bonito G."/>
            <person name="Buee M."/>
            <person name="Carver A."/>
            <person name="Chen C."/>
            <person name="Cichocki N."/>
            <person name="Clum A."/>
            <person name="Culley D."/>
            <person name="Crous P.W."/>
            <person name="Fauchery L."/>
            <person name="Girlanda M."/>
            <person name="Hayes R."/>
            <person name="Keri Z."/>
            <person name="LaButti K."/>
            <person name="Lipzen A."/>
            <person name="Lombard V."/>
            <person name="Magnuson J."/>
            <person name="Maillard F."/>
            <person name="Morin E."/>
            <person name="Murat C."/>
            <person name="Nolan M."/>
            <person name="Ohm R."/>
            <person name="Pangilinan J."/>
            <person name="Pereira M."/>
            <person name="Perotto S."/>
            <person name="Peter M."/>
            <person name="Riley R."/>
            <person name="Sitrit Y."/>
            <person name="Stielow B."/>
            <person name="Szollosi G."/>
            <person name="Zifcakova L."/>
            <person name="Stursova M."/>
            <person name="Spatafora J.W."/>
            <person name="Tedersoo L."/>
            <person name="Vaario L.-M."/>
            <person name="Yamada A."/>
            <person name="Yan M."/>
            <person name="Wang P."/>
            <person name="Xu J."/>
            <person name="Bruns T."/>
            <person name="Baldrian P."/>
            <person name="Vilgalys R."/>
            <person name="Henrissat B."/>
            <person name="Grigoriev I.V."/>
            <person name="Hibbett D."/>
            <person name="Nagy L.G."/>
            <person name="Martin F.M."/>
        </authorList>
    </citation>
    <scope>NUCLEOTIDE SEQUENCE</scope>
    <source>
        <strain evidence="2">Prilba</strain>
    </source>
</reference>
<reference evidence="2" key="2">
    <citation type="journal article" date="2020" name="Nat. Commun.">
        <title>Large-scale genome sequencing of mycorrhizal fungi provides insights into the early evolution of symbiotic traits.</title>
        <authorList>
            <person name="Miyauchi S."/>
            <person name="Kiss E."/>
            <person name="Kuo A."/>
            <person name="Drula E."/>
            <person name="Kohler A."/>
            <person name="Sanchez-Garcia M."/>
            <person name="Morin E."/>
            <person name="Andreopoulos B."/>
            <person name="Barry K.W."/>
            <person name="Bonito G."/>
            <person name="Buee M."/>
            <person name="Carver A."/>
            <person name="Chen C."/>
            <person name="Cichocki N."/>
            <person name="Clum A."/>
            <person name="Culley D."/>
            <person name="Crous P.W."/>
            <person name="Fauchery L."/>
            <person name="Girlanda M."/>
            <person name="Hayes R.D."/>
            <person name="Keri Z."/>
            <person name="LaButti K."/>
            <person name="Lipzen A."/>
            <person name="Lombard V."/>
            <person name="Magnuson J."/>
            <person name="Maillard F."/>
            <person name="Murat C."/>
            <person name="Nolan M."/>
            <person name="Ohm R.A."/>
            <person name="Pangilinan J."/>
            <person name="Pereira M.F."/>
            <person name="Perotto S."/>
            <person name="Peter M."/>
            <person name="Pfister S."/>
            <person name="Riley R."/>
            <person name="Sitrit Y."/>
            <person name="Stielow J.B."/>
            <person name="Szollosi G."/>
            <person name="Zifcakova L."/>
            <person name="Stursova M."/>
            <person name="Spatafora J.W."/>
            <person name="Tedersoo L."/>
            <person name="Vaario L.M."/>
            <person name="Yamada A."/>
            <person name="Yan M."/>
            <person name="Wang P."/>
            <person name="Xu J."/>
            <person name="Bruns T."/>
            <person name="Baldrian P."/>
            <person name="Vilgalys R."/>
            <person name="Dunand C."/>
            <person name="Henrissat B."/>
            <person name="Grigoriev I.V."/>
            <person name="Hibbett D."/>
            <person name="Nagy L.G."/>
            <person name="Martin F.M."/>
        </authorList>
    </citation>
    <scope>NUCLEOTIDE SEQUENCE</scope>
    <source>
        <strain evidence="2">Prilba</strain>
    </source>
</reference>